<evidence type="ECO:0000313" key="2">
    <source>
        <dbReference type="EMBL" id="CAB4951122.1"/>
    </source>
</evidence>
<organism evidence="2">
    <name type="scientific">freshwater metagenome</name>
    <dbReference type="NCBI Taxonomy" id="449393"/>
    <lineage>
        <taxon>unclassified sequences</taxon>
        <taxon>metagenomes</taxon>
        <taxon>ecological metagenomes</taxon>
    </lineage>
</organism>
<dbReference type="EMBL" id="CAEMXZ010000047">
    <property type="protein sequence ID" value="CAB4323472.1"/>
    <property type="molecule type" value="Genomic_DNA"/>
</dbReference>
<protein>
    <submittedName>
        <fullName evidence="2">Unannotated protein</fullName>
    </submittedName>
</protein>
<sequence>MTDDAALYGDSFADVYDEWYGDMFDTEGAVQALLELAGSGPICELGVGTGRLAIPLAAAGFDVVGIDASAAMLERLAAKEPPASLTAVLGDMGSVAEVLAASASEGDGAKNSDGDCDGHSVQQQRFTLIICAFNTFLNLASEEAQQRCMGQVASLLTENGVFVVESVVPAEPEEIVTESLDESSVGHGVTVRTSTDVHSQIIRGEHLEPTATGTRRRPWAARYLRPEQFDGLASHVGLAPIERWSSWRREPFDGDSLTHITVYARA</sequence>
<gene>
    <name evidence="1" type="ORF">UFOPK1392_01227</name>
    <name evidence="2" type="ORF">UFOPK3733_01882</name>
</gene>
<proteinExistence type="predicted"/>
<accession>A0A6J7K9Y1</accession>
<dbReference type="CDD" id="cd02440">
    <property type="entry name" value="AdoMet_MTases"/>
    <property type="match status" value="1"/>
</dbReference>
<reference evidence="2" key="1">
    <citation type="submission" date="2020-05" db="EMBL/GenBank/DDBJ databases">
        <authorList>
            <person name="Chiriac C."/>
            <person name="Salcher M."/>
            <person name="Ghai R."/>
            <person name="Kavagutti S V."/>
        </authorList>
    </citation>
    <scope>NUCLEOTIDE SEQUENCE</scope>
</reference>
<evidence type="ECO:0000313" key="1">
    <source>
        <dbReference type="EMBL" id="CAB4323472.1"/>
    </source>
</evidence>
<dbReference type="SUPFAM" id="SSF53335">
    <property type="entry name" value="S-adenosyl-L-methionine-dependent methyltransferases"/>
    <property type="match status" value="1"/>
</dbReference>
<dbReference type="EMBL" id="CAFBNC010000126">
    <property type="protein sequence ID" value="CAB4951122.1"/>
    <property type="molecule type" value="Genomic_DNA"/>
</dbReference>
<dbReference type="AlphaFoldDB" id="A0A6J7K9Y1"/>
<dbReference type="Pfam" id="PF13489">
    <property type="entry name" value="Methyltransf_23"/>
    <property type="match status" value="1"/>
</dbReference>
<dbReference type="Gene3D" id="3.40.50.150">
    <property type="entry name" value="Vaccinia Virus protein VP39"/>
    <property type="match status" value="1"/>
</dbReference>
<dbReference type="InterPro" id="IPR029063">
    <property type="entry name" value="SAM-dependent_MTases_sf"/>
</dbReference>
<name>A0A6J7K9Y1_9ZZZZ</name>